<proteinExistence type="inferred from homology"/>
<dbReference type="PROSITE" id="PS50928">
    <property type="entry name" value="ABC_TM1"/>
    <property type="match status" value="1"/>
</dbReference>
<dbReference type="RefSeq" id="WP_114769713.1">
    <property type="nucleotide sequence ID" value="NZ_QQBB01000003.1"/>
</dbReference>
<evidence type="ECO:0000256" key="8">
    <source>
        <dbReference type="ARBA" id="ARBA00023136"/>
    </source>
</evidence>
<evidence type="ECO:0000256" key="10">
    <source>
        <dbReference type="ARBA" id="ARBA00062718"/>
    </source>
</evidence>
<dbReference type="Proteomes" id="UP000254925">
    <property type="component" value="Unassembled WGS sequence"/>
</dbReference>
<keyword evidence="3 12" id="KW-0813">Transport</keyword>
<feature type="domain" description="ABC transmembrane type-1" evidence="13">
    <location>
        <begin position="77"/>
        <end position="278"/>
    </location>
</feature>
<evidence type="ECO:0000256" key="9">
    <source>
        <dbReference type="ARBA" id="ARBA00060298"/>
    </source>
</evidence>
<dbReference type="PANTHER" id="PTHR30614:SF0">
    <property type="entry name" value="L-CYSTINE TRANSPORT SYSTEM PERMEASE PROTEIN TCYL"/>
    <property type="match status" value="1"/>
</dbReference>
<protein>
    <recommendedName>
        <fullName evidence="11">Glutamate/aspartate import permease protein GltK</fullName>
    </recommendedName>
</protein>
<organism evidence="14 15">
    <name type="scientific">Microvirga subterranea</name>
    <dbReference type="NCBI Taxonomy" id="186651"/>
    <lineage>
        <taxon>Bacteria</taxon>
        <taxon>Pseudomonadati</taxon>
        <taxon>Pseudomonadota</taxon>
        <taxon>Alphaproteobacteria</taxon>
        <taxon>Hyphomicrobiales</taxon>
        <taxon>Methylobacteriaceae</taxon>
        <taxon>Microvirga</taxon>
    </lineage>
</organism>
<evidence type="ECO:0000256" key="5">
    <source>
        <dbReference type="ARBA" id="ARBA00022692"/>
    </source>
</evidence>
<dbReference type="InterPro" id="IPR010065">
    <property type="entry name" value="AA_ABC_transptr_permease_3TM"/>
</dbReference>
<evidence type="ECO:0000313" key="15">
    <source>
        <dbReference type="Proteomes" id="UP000254925"/>
    </source>
</evidence>
<dbReference type="InterPro" id="IPR043429">
    <property type="entry name" value="ArtM/GltK/GlnP/TcyL/YhdX-like"/>
</dbReference>
<feature type="transmembrane region" description="Helical" evidence="12">
    <location>
        <begin position="115"/>
        <end position="139"/>
    </location>
</feature>
<dbReference type="SUPFAM" id="SSF161098">
    <property type="entry name" value="MetI-like"/>
    <property type="match status" value="1"/>
</dbReference>
<dbReference type="NCBIfam" id="TIGR01726">
    <property type="entry name" value="HEQRo_perm_3TM"/>
    <property type="match status" value="1"/>
</dbReference>
<feature type="transmembrane region" description="Helical" evidence="12">
    <location>
        <begin position="259"/>
        <end position="281"/>
    </location>
</feature>
<keyword evidence="4" id="KW-1003">Cell membrane</keyword>
<evidence type="ECO:0000256" key="2">
    <source>
        <dbReference type="ARBA" id="ARBA00010072"/>
    </source>
</evidence>
<evidence type="ECO:0000259" key="13">
    <source>
        <dbReference type="PROSITE" id="PS50928"/>
    </source>
</evidence>
<gene>
    <name evidence="14" type="ORF">DES45_103255</name>
</gene>
<evidence type="ECO:0000256" key="6">
    <source>
        <dbReference type="ARBA" id="ARBA00022970"/>
    </source>
</evidence>
<evidence type="ECO:0000256" key="12">
    <source>
        <dbReference type="RuleBase" id="RU363032"/>
    </source>
</evidence>
<comment type="subcellular location">
    <subcellularLocation>
        <location evidence="1">Cell inner membrane</location>
        <topology evidence="1">Multi-pass membrane protein</topology>
    </subcellularLocation>
    <subcellularLocation>
        <location evidence="12">Cell membrane</location>
        <topology evidence="12">Multi-pass membrane protein</topology>
    </subcellularLocation>
</comment>
<dbReference type="AlphaFoldDB" id="A0A370HNH3"/>
<dbReference type="Pfam" id="PF00528">
    <property type="entry name" value="BPD_transp_1"/>
    <property type="match status" value="1"/>
</dbReference>
<comment type="caution">
    <text evidence="14">The sequence shown here is derived from an EMBL/GenBank/DDBJ whole genome shotgun (WGS) entry which is preliminary data.</text>
</comment>
<dbReference type="Gene3D" id="1.10.3720.10">
    <property type="entry name" value="MetI-like"/>
    <property type="match status" value="1"/>
</dbReference>
<evidence type="ECO:0000256" key="4">
    <source>
        <dbReference type="ARBA" id="ARBA00022475"/>
    </source>
</evidence>
<dbReference type="InterPro" id="IPR000515">
    <property type="entry name" value="MetI-like"/>
</dbReference>
<comment type="function">
    <text evidence="9">Part of the ABC transporter complex GltIJKL involved in glutamate and aspartate uptake. Probably responsible for the translocation of the substrate across the membrane.</text>
</comment>
<evidence type="ECO:0000256" key="3">
    <source>
        <dbReference type="ARBA" id="ARBA00022448"/>
    </source>
</evidence>
<evidence type="ECO:0000256" key="7">
    <source>
        <dbReference type="ARBA" id="ARBA00022989"/>
    </source>
</evidence>
<evidence type="ECO:0000256" key="1">
    <source>
        <dbReference type="ARBA" id="ARBA00004429"/>
    </source>
</evidence>
<keyword evidence="5 12" id="KW-0812">Transmembrane</keyword>
<dbReference type="GO" id="GO:0006865">
    <property type="term" value="P:amino acid transport"/>
    <property type="evidence" value="ECO:0007669"/>
    <property type="project" value="UniProtKB-KW"/>
</dbReference>
<dbReference type="GO" id="GO:0022857">
    <property type="term" value="F:transmembrane transporter activity"/>
    <property type="evidence" value="ECO:0007669"/>
    <property type="project" value="InterPro"/>
</dbReference>
<dbReference type="PANTHER" id="PTHR30614">
    <property type="entry name" value="MEMBRANE COMPONENT OF AMINO ACID ABC TRANSPORTER"/>
    <property type="match status" value="1"/>
</dbReference>
<name>A0A370HNH3_9HYPH</name>
<keyword evidence="15" id="KW-1185">Reference proteome</keyword>
<dbReference type="EMBL" id="QQBB01000003">
    <property type="protein sequence ID" value="RDI59997.1"/>
    <property type="molecule type" value="Genomic_DNA"/>
</dbReference>
<dbReference type="InterPro" id="IPR035906">
    <property type="entry name" value="MetI-like_sf"/>
</dbReference>
<comment type="similarity">
    <text evidence="2">Belongs to the binding-protein-dependent transport system permease family. HisMQ subfamily.</text>
</comment>
<keyword evidence="8 12" id="KW-0472">Membrane</keyword>
<comment type="subunit">
    <text evidence="10">The complex is composed of two ATP-binding proteins (GltL), two transmembrane proteins (GltJ and GltK) and a solute-binding protein (GltI).</text>
</comment>
<evidence type="ECO:0000256" key="11">
    <source>
        <dbReference type="ARBA" id="ARBA00073645"/>
    </source>
</evidence>
<feature type="transmembrane region" description="Helical" evidence="12">
    <location>
        <begin position="34"/>
        <end position="55"/>
    </location>
</feature>
<feature type="transmembrane region" description="Helical" evidence="12">
    <location>
        <begin position="76"/>
        <end position="103"/>
    </location>
</feature>
<dbReference type="CDD" id="cd06261">
    <property type="entry name" value="TM_PBP2"/>
    <property type="match status" value="1"/>
</dbReference>
<reference evidence="14 15" key="1">
    <citation type="submission" date="2018-07" db="EMBL/GenBank/DDBJ databases">
        <title>Genomic Encyclopedia of Type Strains, Phase IV (KMG-IV): sequencing the most valuable type-strain genomes for metagenomic binning, comparative biology and taxonomic classification.</title>
        <authorList>
            <person name="Goeker M."/>
        </authorList>
    </citation>
    <scope>NUCLEOTIDE SEQUENCE [LARGE SCALE GENOMIC DNA]</scope>
    <source>
        <strain evidence="14 15">DSM 14364</strain>
    </source>
</reference>
<accession>A0A370HNH3</accession>
<dbReference type="FunFam" id="1.10.3720.10:FF:000006">
    <property type="entry name" value="Glutamate/aspartate ABC transporter, permease protein GltK"/>
    <property type="match status" value="1"/>
</dbReference>
<dbReference type="GO" id="GO:0043190">
    <property type="term" value="C:ATP-binding cassette (ABC) transporter complex"/>
    <property type="evidence" value="ECO:0007669"/>
    <property type="project" value="InterPro"/>
</dbReference>
<sequence>MSSAAAQSASGSGPKAERFDPSIAHLTHVPRRHYGRWIASLLILIVFAYVAKAFAEGQIDWKVVGQFFTAQSILSGLGNTIIMTICAMALGIALGVLFAIMVMSPNPVLKGVAVFYIWFFRGTPLLLQLLIWFNLALVFPRIGIPGLFEARMVDVMTPFVATLLGLGINQGAYTAEVVRSGILSVDVGQTEAAKSIGMTRLTTLRRIILPQAMRVIIPPVGNEVISMVKLTSIASVIGYAEVLRNAQTIYYANARVIELLIVAAAWYLMIVTVLSVGQHFLERYFAKGQSRRKTRPAARPTLES</sequence>
<evidence type="ECO:0000313" key="14">
    <source>
        <dbReference type="EMBL" id="RDI59997.1"/>
    </source>
</evidence>
<dbReference type="OrthoDB" id="9814550at2"/>
<keyword evidence="7 12" id="KW-1133">Transmembrane helix</keyword>
<keyword evidence="6" id="KW-0029">Amino-acid transport</keyword>